<name>A0A402CY31_9BACT</name>
<dbReference type="SUPFAM" id="SSF46689">
    <property type="entry name" value="Homeodomain-like"/>
    <property type="match status" value="1"/>
</dbReference>
<proteinExistence type="predicted"/>
<evidence type="ECO:0000313" key="1">
    <source>
        <dbReference type="EMBL" id="BDI31473.1"/>
    </source>
</evidence>
<dbReference type="InterPro" id="IPR009057">
    <property type="entry name" value="Homeodomain-like_sf"/>
</dbReference>
<organism evidence="1 2">
    <name type="scientific">Capsulimonas corticalis</name>
    <dbReference type="NCBI Taxonomy" id="2219043"/>
    <lineage>
        <taxon>Bacteria</taxon>
        <taxon>Bacillati</taxon>
        <taxon>Armatimonadota</taxon>
        <taxon>Armatimonadia</taxon>
        <taxon>Capsulimonadales</taxon>
        <taxon>Capsulimonadaceae</taxon>
        <taxon>Capsulimonas</taxon>
    </lineage>
</organism>
<dbReference type="EMBL" id="AP025739">
    <property type="protein sequence ID" value="BDI31473.1"/>
    <property type="molecule type" value="Genomic_DNA"/>
</dbReference>
<dbReference type="Proteomes" id="UP000287394">
    <property type="component" value="Chromosome"/>
</dbReference>
<evidence type="ECO:0000313" key="2">
    <source>
        <dbReference type="Proteomes" id="UP000287394"/>
    </source>
</evidence>
<accession>A0A402CY31</accession>
<protein>
    <submittedName>
        <fullName evidence="1">Uncharacterized protein</fullName>
    </submittedName>
</protein>
<gene>
    <name evidence="1" type="ORF">CCAX7_35240</name>
</gene>
<reference evidence="1 2" key="1">
    <citation type="journal article" date="2019" name="Int. J. Syst. Evol. Microbiol.">
        <title>Capsulimonas corticalis gen. nov., sp. nov., an aerobic capsulated bacterium, of a novel bacterial order, Capsulimonadales ord. nov., of the class Armatimonadia of the phylum Armatimonadetes.</title>
        <authorList>
            <person name="Li J."/>
            <person name="Kudo C."/>
            <person name="Tonouchi A."/>
        </authorList>
    </citation>
    <scope>NUCLEOTIDE SEQUENCE [LARGE SCALE GENOMIC DNA]</scope>
    <source>
        <strain evidence="1 2">AX-7</strain>
    </source>
</reference>
<dbReference type="KEGG" id="ccot:CCAX7_35240"/>
<sequence length="172" mass="18591">MGTLSLTDPEQRRADVLTRLISGSITAIRAAQLLGVTDRQIRRLRSAFESNGLLSIAHGNRGRKPARTLAPEVIDQIWELAGPGGVLADFNVCHLRDVLAQEHGVAIGRSTLQRLLQQRREPPKAAARALKPLPTRQQPGATPALPSDGMCGVPDDVPGDCHAPWFAHELLP</sequence>
<dbReference type="AlphaFoldDB" id="A0A402CY31"/>
<keyword evidence="2" id="KW-1185">Reference proteome</keyword>